<feature type="compositionally biased region" description="Basic and acidic residues" evidence="1">
    <location>
        <begin position="42"/>
        <end position="51"/>
    </location>
</feature>
<dbReference type="AlphaFoldDB" id="A0AAW9CYS9"/>
<comment type="caution">
    <text evidence="2">The sequence shown here is derived from an EMBL/GenBank/DDBJ whole genome shotgun (WGS) entry which is preliminary data.</text>
</comment>
<dbReference type="Proteomes" id="UP001272137">
    <property type="component" value="Unassembled WGS sequence"/>
</dbReference>
<gene>
    <name evidence="2" type="ORF">C7S16_3289</name>
</gene>
<evidence type="ECO:0000313" key="2">
    <source>
        <dbReference type="EMBL" id="MDW9256043.1"/>
    </source>
</evidence>
<proteinExistence type="predicted"/>
<feature type="region of interest" description="Disordered" evidence="1">
    <location>
        <begin position="1"/>
        <end position="67"/>
    </location>
</feature>
<feature type="compositionally biased region" description="Basic and acidic residues" evidence="1">
    <location>
        <begin position="11"/>
        <end position="30"/>
    </location>
</feature>
<dbReference type="EMBL" id="QXCT01000002">
    <property type="protein sequence ID" value="MDW9256043.1"/>
    <property type="molecule type" value="Genomic_DNA"/>
</dbReference>
<evidence type="ECO:0000313" key="3">
    <source>
        <dbReference type="Proteomes" id="UP001272137"/>
    </source>
</evidence>
<organism evidence="2 3">
    <name type="scientific">Burkholderia thailandensis</name>
    <dbReference type="NCBI Taxonomy" id="57975"/>
    <lineage>
        <taxon>Bacteria</taxon>
        <taxon>Pseudomonadati</taxon>
        <taxon>Pseudomonadota</taxon>
        <taxon>Betaproteobacteria</taxon>
        <taxon>Burkholderiales</taxon>
        <taxon>Burkholderiaceae</taxon>
        <taxon>Burkholderia</taxon>
        <taxon>pseudomallei group</taxon>
    </lineage>
</organism>
<name>A0AAW9CYS9_BURTH</name>
<feature type="compositionally biased region" description="Basic residues" evidence="1">
    <location>
        <begin position="58"/>
        <end position="67"/>
    </location>
</feature>
<protein>
    <submittedName>
        <fullName evidence="2">Uncharacterized protein</fullName>
    </submittedName>
</protein>
<accession>A0AAW9CYS9</accession>
<evidence type="ECO:0000256" key="1">
    <source>
        <dbReference type="SAM" id="MobiDB-lite"/>
    </source>
</evidence>
<reference evidence="2" key="1">
    <citation type="submission" date="2018-08" db="EMBL/GenBank/DDBJ databases">
        <title>Identification of Burkholderia cepacia strains that express a Burkholderia pseudomallei-like capsular polysaccharide.</title>
        <authorList>
            <person name="Burtnick M.N."/>
            <person name="Vongsouvath M."/>
            <person name="Newton P."/>
            <person name="Wuthiekanun V."/>
            <person name="Limmathurotsakul D."/>
            <person name="Brett P.J."/>
            <person name="Chantratita N."/>
            <person name="Dance D.A."/>
        </authorList>
    </citation>
    <scope>NUCLEOTIDE SEQUENCE</scope>
    <source>
        <strain evidence="2">SBXCC001</strain>
    </source>
</reference>
<sequence>MRRAPGQGMLDRTRAARERRPGASRRESHSRGAISLSCLDLAARRHDRPNDRAAAVRARLRTPKVAR</sequence>